<keyword evidence="3" id="KW-1185">Reference proteome</keyword>
<dbReference type="Pfam" id="PF13701">
    <property type="entry name" value="DDE_Tnp_1_4"/>
    <property type="match status" value="1"/>
</dbReference>
<dbReference type="Proteomes" id="UP000033423">
    <property type="component" value="Unassembled WGS sequence"/>
</dbReference>
<sequence>MAFVHETGEVLHSWFRCGNAYTSNGIVEFMKECKAHISDEIKLMVRGDSGFFTGELLDYLESLNAGYLIKVKLKNLVYLLSQQNWSSIPGHAGYEQTVFYYKCAGWSHERRFLAVRYLKKDDKSGLFPMPDYDYFCYVTTDESLTPLQVHHKYGERATCETWIEECKNQMKACNIRTEDFFANAALFQCSILAYNIIKWMALLAGGKVRHWEVKTIRLYIVRVAGKLIESARQLTLKLPRMFLYQDEWRRWEQMSVSVSFD</sequence>
<gene>
    <name evidence="2" type="ORF">MBAV_004161</name>
</gene>
<feature type="domain" description="Transposase DDE" evidence="1">
    <location>
        <begin position="2"/>
        <end position="250"/>
    </location>
</feature>
<protein>
    <submittedName>
        <fullName evidence="2">Transposase IS4</fullName>
    </submittedName>
</protein>
<evidence type="ECO:0000313" key="3">
    <source>
        <dbReference type="Proteomes" id="UP000033423"/>
    </source>
</evidence>
<dbReference type="AlphaFoldDB" id="A0A0F3GNX8"/>
<dbReference type="NCBIfam" id="NF033539">
    <property type="entry name" value="transpos_IS1380"/>
    <property type="match status" value="1"/>
</dbReference>
<evidence type="ECO:0000259" key="1">
    <source>
        <dbReference type="Pfam" id="PF13701"/>
    </source>
</evidence>
<dbReference type="InterPro" id="IPR047960">
    <property type="entry name" value="Transpos_IS1380"/>
</dbReference>
<proteinExistence type="predicted"/>
<reference evidence="2 3" key="1">
    <citation type="submission" date="2015-02" db="EMBL/GenBank/DDBJ databases">
        <title>Single-cell genomics of uncultivated deep-branching MTB reveals a conserved set of magnetosome genes.</title>
        <authorList>
            <person name="Kolinko S."/>
            <person name="Richter M."/>
            <person name="Glockner F.O."/>
            <person name="Brachmann A."/>
            <person name="Schuler D."/>
        </authorList>
    </citation>
    <scope>NUCLEOTIDE SEQUENCE [LARGE SCALE GENOMIC DNA]</scope>
    <source>
        <strain evidence="2">TM-1</strain>
    </source>
</reference>
<dbReference type="EMBL" id="LACI01001803">
    <property type="protein sequence ID" value="KJU83645.1"/>
    <property type="molecule type" value="Genomic_DNA"/>
</dbReference>
<organism evidence="2 3">
    <name type="scientific">Candidatus Magnetobacterium bavaricum</name>
    <dbReference type="NCBI Taxonomy" id="29290"/>
    <lineage>
        <taxon>Bacteria</taxon>
        <taxon>Pseudomonadati</taxon>
        <taxon>Nitrospirota</taxon>
        <taxon>Thermodesulfovibrionia</taxon>
        <taxon>Thermodesulfovibrionales</taxon>
        <taxon>Candidatus Magnetobacteriaceae</taxon>
        <taxon>Candidatus Magnetobacterium</taxon>
    </lineage>
</organism>
<name>A0A0F3GNX8_9BACT</name>
<dbReference type="SUPFAM" id="SSF53098">
    <property type="entry name" value="Ribonuclease H-like"/>
    <property type="match status" value="1"/>
</dbReference>
<dbReference type="InterPro" id="IPR012337">
    <property type="entry name" value="RNaseH-like_sf"/>
</dbReference>
<dbReference type="InterPro" id="IPR025668">
    <property type="entry name" value="Tnp_DDE_dom"/>
</dbReference>
<comment type="caution">
    <text evidence="2">The sequence shown here is derived from an EMBL/GenBank/DDBJ whole genome shotgun (WGS) entry which is preliminary data.</text>
</comment>
<accession>A0A0F3GNX8</accession>
<evidence type="ECO:0000313" key="2">
    <source>
        <dbReference type="EMBL" id="KJU83645.1"/>
    </source>
</evidence>